<dbReference type="CDD" id="cd03134">
    <property type="entry name" value="GATase1_PfpI_like"/>
    <property type="match status" value="1"/>
</dbReference>
<dbReference type="EMBL" id="CADCWO010000174">
    <property type="protein sequence ID" value="CAA9582224.1"/>
    <property type="molecule type" value="Genomic_DNA"/>
</dbReference>
<feature type="domain" description="DJ-1/PfpI" evidence="2">
    <location>
        <begin position="10"/>
        <end position="175"/>
    </location>
</feature>
<dbReference type="PANTHER" id="PTHR42733:SF2">
    <property type="entry name" value="DJ-1_THIJ_PFPI FAMILY PROTEIN"/>
    <property type="match status" value="1"/>
</dbReference>
<dbReference type="InterPro" id="IPR029062">
    <property type="entry name" value="Class_I_gatase-like"/>
</dbReference>
<dbReference type="CDD" id="cd00657">
    <property type="entry name" value="Ferritin_like"/>
    <property type="match status" value="1"/>
</dbReference>
<keyword evidence="4" id="KW-0645">Protease</keyword>
<gene>
    <name evidence="4" type="ORF">AVDCRST_MAG81-3185</name>
</gene>
<dbReference type="InterPro" id="IPR009078">
    <property type="entry name" value="Ferritin-like_SF"/>
</dbReference>
<sequence>MVSANQANIKRVAILVENGFEDSEFQVPYKALKLTTGVEVVVLGSQANAEYKGKQGKVVIKSNGTTTETGPETFDAVIVPGGMAPDMMRVNPNTVRFVQAAMSQGKIVAAVCHGPQVLINGDLLRGKKATGFISIRQDMVNAGAKYIDEPLVVDGNLITSRQPGDLAIFTTAILSRLGLGGKSAGLPDENDREAQWWKLADAWGGSTKSEIVGALNQALAGERYSCKTFEHDVEKASDPQLRSLLQEMIQNKQRHIQLLEDYLGLLGASDSLKAKAADTVAKIKSRVAGSDDAFLIRQTLEVIQKGVVDTFKLQTQLTDPVATAIFTRIEEDLARDERRVAELYRVHSGSAEIRSAQPVMGTVTGM</sequence>
<dbReference type="InterPro" id="IPR012347">
    <property type="entry name" value="Ferritin-like"/>
</dbReference>
<dbReference type="SUPFAM" id="SSF47240">
    <property type="entry name" value="Ferritin-like"/>
    <property type="match status" value="1"/>
</dbReference>
<dbReference type="Pfam" id="PF01965">
    <property type="entry name" value="DJ-1_PfpI"/>
    <property type="match status" value="1"/>
</dbReference>
<dbReference type="InterPro" id="IPR006286">
    <property type="entry name" value="C56_PfpI-like"/>
</dbReference>
<dbReference type="PROSITE" id="PS51276">
    <property type="entry name" value="PEPTIDASE_C56_PFPI"/>
    <property type="match status" value="1"/>
</dbReference>
<organism evidence="4">
    <name type="scientific">uncultured Synechococcales cyanobacterium</name>
    <dbReference type="NCBI Taxonomy" id="1936017"/>
    <lineage>
        <taxon>Bacteria</taxon>
        <taxon>Bacillati</taxon>
        <taxon>Cyanobacteriota</taxon>
        <taxon>Cyanophyceae</taxon>
        <taxon>Synechococcales</taxon>
        <taxon>environmental samples</taxon>
    </lineage>
</organism>
<dbReference type="GO" id="GO:0006508">
    <property type="term" value="P:proteolysis"/>
    <property type="evidence" value="ECO:0007669"/>
    <property type="project" value="UniProtKB-KW"/>
</dbReference>
<accession>A0A6J4VLG8</accession>
<dbReference type="InterPro" id="IPR019052">
    <property type="entry name" value="DUF2383"/>
</dbReference>
<reference evidence="4" key="1">
    <citation type="submission" date="2020-02" db="EMBL/GenBank/DDBJ databases">
        <authorList>
            <person name="Meier V. D."/>
        </authorList>
    </citation>
    <scope>NUCLEOTIDE SEQUENCE</scope>
    <source>
        <strain evidence="4">AVDCRST_MAG81</strain>
    </source>
</reference>
<dbReference type="Gene3D" id="1.20.1260.10">
    <property type="match status" value="1"/>
</dbReference>
<dbReference type="SUPFAM" id="SSF52317">
    <property type="entry name" value="Class I glutamine amidotransferase-like"/>
    <property type="match status" value="1"/>
</dbReference>
<protein>
    <submittedName>
        <fullName evidence="4">Intracellular protease</fullName>
    </submittedName>
</protein>
<evidence type="ECO:0000259" key="3">
    <source>
        <dbReference type="Pfam" id="PF09537"/>
    </source>
</evidence>
<dbReference type="GO" id="GO:0008233">
    <property type="term" value="F:peptidase activity"/>
    <property type="evidence" value="ECO:0007669"/>
    <property type="project" value="UniProtKB-KW"/>
</dbReference>
<proteinExistence type="inferred from homology"/>
<name>A0A6J4VLG8_9CYAN</name>
<keyword evidence="4" id="KW-0378">Hydrolase</keyword>
<dbReference type="NCBIfam" id="TIGR01382">
    <property type="entry name" value="PfpI"/>
    <property type="match status" value="1"/>
</dbReference>
<dbReference type="InterPro" id="IPR002818">
    <property type="entry name" value="DJ-1/PfpI"/>
</dbReference>
<comment type="similarity">
    <text evidence="1">Belongs to the peptidase C56 family.</text>
</comment>
<feature type="domain" description="DUF2383" evidence="3">
    <location>
        <begin position="211"/>
        <end position="302"/>
    </location>
</feature>
<dbReference type="AlphaFoldDB" id="A0A6J4VLG8"/>
<evidence type="ECO:0000256" key="1">
    <source>
        <dbReference type="ARBA" id="ARBA00008542"/>
    </source>
</evidence>
<evidence type="ECO:0000259" key="2">
    <source>
        <dbReference type="Pfam" id="PF01965"/>
    </source>
</evidence>
<dbReference type="Pfam" id="PF09537">
    <property type="entry name" value="DUF2383"/>
    <property type="match status" value="1"/>
</dbReference>
<dbReference type="Gene3D" id="3.40.50.880">
    <property type="match status" value="1"/>
</dbReference>
<dbReference type="PANTHER" id="PTHR42733">
    <property type="entry name" value="DJ-1 PROTEIN"/>
    <property type="match status" value="1"/>
</dbReference>
<evidence type="ECO:0000313" key="4">
    <source>
        <dbReference type="EMBL" id="CAA9582224.1"/>
    </source>
</evidence>